<sequence>MARSRILLPYRRKEKGLRELLRHPSHHNANVAIFDAYKKHMARLCALLIPGRHSQGQIC</sequence>
<evidence type="ECO:0000313" key="1">
    <source>
        <dbReference type="EMBL" id="CAB5557130.1"/>
    </source>
</evidence>
<evidence type="ECO:0000313" key="2">
    <source>
        <dbReference type="EMBL" id="CAC9209284.1"/>
    </source>
</evidence>
<evidence type="ECO:0000313" key="3">
    <source>
        <dbReference type="Proteomes" id="UP000834503"/>
    </source>
</evidence>
<dbReference type="AlphaFoldDB" id="A0A9N8CV65"/>
<name>A0A9N8CV65_9ENTR</name>
<protein>
    <submittedName>
        <fullName evidence="1">Uncharacterized protein</fullName>
    </submittedName>
</protein>
<dbReference type="Proteomes" id="UP000834503">
    <property type="component" value="Unassembled WGS sequence"/>
</dbReference>
<proteinExistence type="predicted"/>
<reference evidence="1" key="1">
    <citation type="submission" date="2020-05" db="EMBL/GenBank/DDBJ databases">
        <authorList>
            <person name="Delgado-Blas J."/>
        </authorList>
    </citation>
    <scope>NUCLEOTIDE SEQUENCE</scope>
    <source>
        <strain evidence="1">BB1459</strain>
        <strain evidence="2">BB1480</strain>
    </source>
</reference>
<accession>A0A9N8CV65</accession>
<keyword evidence="4" id="KW-1185">Reference proteome</keyword>
<gene>
    <name evidence="1" type="ORF">GHA_02740</name>
    <name evidence="2" type="ORF">TML_02866</name>
</gene>
<organism evidence="1 3">
    <name type="scientific">Citrobacter werkmanii</name>
    <dbReference type="NCBI Taxonomy" id="67827"/>
    <lineage>
        <taxon>Bacteria</taxon>
        <taxon>Pseudomonadati</taxon>
        <taxon>Pseudomonadota</taxon>
        <taxon>Gammaproteobacteria</taxon>
        <taxon>Enterobacterales</taxon>
        <taxon>Enterobacteriaceae</taxon>
        <taxon>Citrobacter</taxon>
        <taxon>Citrobacter freundii complex</taxon>
    </lineage>
</organism>
<dbReference type="EMBL" id="CAHPQX010000011">
    <property type="protein sequence ID" value="CAB5557130.1"/>
    <property type="molecule type" value="Genomic_DNA"/>
</dbReference>
<dbReference type="Proteomes" id="UP000837205">
    <property type="component" value="Unassembled WGS sequence"/>
</dbReference>
<evidence type="ECO:0000313" key="4">
    <source>
        <dbReference type="Proteomes" id="UP000837205"/>
    </source>
</evidence>
<comment type="caution">
    <text evidence="1">The sequence shown here is derived from an EMBL/GenBank/DDBJ whole genome shotgun (WGS) entry which is preliminary data.</text>
</comment>
<dbReference type="EMBL" id="CAIIUA010000001">
    <property type="protein sequence ID" value="CAC9209284.1"/>
    <property type="molecule type" value="Genomic_DNA"/>
</dbReference>